<keyword evidence="6 8" id="KW-0508">mRNA splicing</keyword>
<evidence type="ECO:0000313" key="12">
    <source>
        <dbReference type="Proteomes" id="UP000001640"/>
    </source>
</evidence>
<reference key="2">
    <citation type="submission" date="2011-08" db="EMBL/GenBank/DDBJ databases">
        <title>Genome sequence of Naumovozyma castellii.</title>
        <authorList>
            <person name="Gordon J.L."/>
            <person name="Armisen D."/>
            <person name="Proux-Wera E."/>
            <person name="OhEigeartaigh S.S."/>
            <person name="Byrne K.P."/>
            <person name="Wolfe K.H."/>
        </authorList>
    </citation>
    <scope>NUCLEOTIDE SEQUENCE</scope>
    <source>
        <strain>Type strain:CBS 4309</strain>
    </source>
</reference>
<evidence type="ECO:0000256" key="9">
    <source>
        <dbReference type="SAM" id="Coils"/>
    </source>
</evidence>
<comment type="subcellular location">
    <subcellularLocation>
        <location evidence="1 8">Nucleus</location>
    </subcellularLocation>
</comment>
<evidence type="ECO:0000256" key="5">
    <source>
        <dbReference type="ARBA" id="ARBA00022728"/>
    </source>
</evidence>
<dbReference type="OMA" id="KLMNYTL"/>
<dbReference type="GO" id="GO:0000398">
    <property type="term" value="P:mRNA splicing, via spliceosome"/>
    <property type="evidence" value="ECO:0007669"/>
    <property type="project" value="UniProtKB-UniRule"/>
</dbReference>
<dbReference type="InterPro" id="IPR013260">
    <property type="entry name" value="mRNA_splic_SYF2"/>
</dbReference>
<evidence type="ECO:0000313" key="11">
    <source>
        <dbReference type="EMBL" id="CCC70152.1"/>
    </source>
</evidence>
<dbReference type="eggNOG" id="KOG2609">
    <property type="taxonomic scope" value="Eukaryota"/>
</dbReference>
<dbReference type="InParanoid" id="G0VF87"/>
<evidence type="ECO:0000256" key="7">
    <source>
        <dbReference type="ARBA" id="ARBA00023242"/>
    </source>
</evidence>
<dbReference type="GO" id="GO:0071007">
    <property type="term" value="C:U2-type catalytic step 2 spliceosome"/>
    <property type="evidence" value="ECO:0007669"/>
    <property type="project" value="EnsemblFungi"/>
</dbReference>
<keyword evidence="7 8" id="KW-0539">Nucleus</keyword>
<keyword evidence="12" id="KW-1185">Reference proteome</keyword>
<dbReference type="FunCoup" id="G0VF87">
    <property type="interactions" value="178"/>
</dbReference>
<dbReference type="Pfam" id="PF08231">
    <property type="entry name" value="SYF2"/>
    <property type="match status" value="1"/>
</dbReference>
<dbReference type="Proteomes" id="UP000001640">
    <property type="component" value="Chromosome 5"/>
</dbReference>
<gene>
    <name evidence="11" type="primary">NCAS0E00820</name>
    <name evidence="11" type="ordered locus">NCAS_0E00820</name>
</gene>
<comment type="similarity">
    <text evidence="2 8">Belongs to the SYF2 family.</text>
</comment>
<evidence type="ECO:0000256" key="8">
    <source>
        <dbReference type="RuleBase" id="RU367148"/>
    </source>
</evidence>
<evidence type="ECO:0000256" key="6">
    <source>
        <dbReference type="ARBA" id="ARBA00023187"/>
    </source>
</evidence>
<feature type="coiled-coil region" evidence="9">
    <location>
        <begin position="4"/>
        <end position="31"/>
    </location>
</feature>
<keyword evidence="9" id="KW-0175">Coiled coil</keyword>
<evidence type="ECO:0000256" key="2">
    <source>
        <dbReference type="ARBA" id="ARBA00010028"/>
    </source>
</evidence>
<evidence type="ECO:0000256" key="4">
    <source>
        <dbReference type="ARBA" id="ARBA00022664"/>
    </source>
</evidence>
<feature type="region of interest" description="Disordered" evidence="10">
    <location>
        <begin position="33"/>
        <end position="61"/>
    </location>
</feature>
<comment type="subunit">
    <text evidence="8">May be part of a spliceosome complex.</text>
</comment>
<evidence type="ECO:0000256" key="1">
    <source>
        <dbReference type="ARBA" id="ARBA00004123"/>
    </source>
</evidence>
<evidence type="ECO:0000256" key="10">
    <source>
        <dbReference type="SAM" id="MobiDB-lite"/>
    </source>
</evidence>
<dbReference type="GO" id="GO:0071008">
    <property type="term" value="C:U2-type post-mRNA release spliceosomal complex"/>
    <property type="evidence" value="ECO:0007669"/>
    <property type="project" value="EnsemblFungi"/>
</dbReference>
<dbReference type="GO" id="GO:0000974">
    <property type="term" value="C:Prp19 complex"/>
    <property type="evidence" value="ECO:0007669"/>
    <property type="project" value="EnsemblFungi"/>
</dbReference>
<feature type="region of interest" description="Disordered" evidence="10">
    <location>
        <begin position="166"/>
        <end position="202"/>
    </location>
</feature>
<dbReference type="GO" id="GO:0071006">
    <property type="term" value="C:U2-type catalytic step 1 spliceosome"/>
    <property type="evidence" value="ECO:0007669"/>
    <property type="project" value="EnsemblFungi"/>
</dbReference>
<dbReference type="OrthoDB" id="199717at2759"/>
<dbReference type="RefSeq" id="XP_003676513.1">
    <property type="nucleotide sequence ID" value="XM_003676465.1"/>
</dbReference>
<dbReference type="GeneID" id="96903785"/>
<dbReference type="STRING" id="1064592.G0VF87"/>
<sequence length="202" mass="23861">MIDLEGYSRKLKELKRKAQDATIENRLLVDRESKDIESSGKPRVYNMQDDQDNQLETQEEDADDKVAKLMNYTLRQYEEWEKKQKDKKIKDDSSDMKQLAMFSYDKGVSNLNRFRTDKTTTEREVQIQVNSKTGKVNIQDEKKLVNDLAKNLTKTANKRYMVTKKKLDARSKDSSAEGYINERNKHFNEKLDRESRYGEEQN</sequence>
<keyword evidence="4 8" id="KW-0507">mRNA processing</keyword>
<dbReference type="GO" id="GO:0005829">
    <property type="term" value="C:cytosol"/>
    <property type="evidence" value="ECO:0007669"/>
    <property type="project" value="EnsemblFungi"/>
</dbReference>
<dbReference type="HOGENOM" id="CLU_114239_0_0_1"/>
<evidence type="ECO:0000256" key="3">
    <source>
        <dbReference type="ARBA" id="ARBA00014745"/>
    </source>
</evidence>
<accession>G0VF87</accession>
<protein>
    <recommendedName>
        <fullName evidence="3 8">Pre-mRNA-splicing factor SYF2</fullName>
    </recommendedName>
</protein>
<comment type="function">
    <text evidence="8">Involved in pre-mRNA splicing.</text>
</comment>
<reference evidence="11 12" key="1">
    <citation type="journal article" date="2011" name="Proc. Natl. Acad. Sci. U.S.A.">
        <title>Evolutionary erosion of yeast sex chromosomes by mating-type switching accidents.</title>
        <authorList>
            <person name="Gordon J.L."/>
            <person name="Armisen D."/>
            <person name="Proux-Wera E."/>
            <person name="Oheigeartaigh S.S."/>
            <person name="Byrne K.P."/>
            <person name="Wolfe K.H."/>
        </authorList>
    </citation>
    <scope>NUCLEOTIDE SEQUENCE [LARGE SCALE GENOMIC DNA]</scope>
    <source>
        <strain evidence="12">ATCC 76901 / BCRC 22586 / CBS 4309 / NBRC 1992 / NRRL Y-12630</strain>
    </source>
</reference>
<name>G0VF87_NAUCA</name>
<feature type="compositionally biased region" description="Acidic residues" evidence="10">
    <location>
        <begin position="49"/>
        <end position="61"/>
    </location>
</feature>
<proteinExistence type="inferred from homology"/>
<dbReference type="AlphaFoldDB" id="G0VF87"/>
<organism evidence="11 12">
    <name type="scientific">Naumovozyma castellii</name>
    <name type="common">Yeast</name>
    <name type="synonym">Saccharomyces castellii</name>
    <dbReference type="NCBI Taxonomy" id="27288"/>
    <lineage>
        <taxon>Eukaryota</taxon>
        <taxon>Fungi</taxon>
        <taxon>Dikarya</taxon>
        <taxon>Ascomycota</taxon>
        <taxon>Saccharomycotina</taxon>
        <taxon>Saccharomycetes</taxon>
        <taxon>Saccharomycetales</taxon>
        <taxon>Saccharomycetaceae</taxon>
        <taxon>Naumovozyma</taxon>
    </lineage>
</organism>
<dbReference type="GO" id="GO:0071004">
    <property type="term" value="C:U2-type prespliceosome"/>
    <property type="evidence" value="ECO:0007669"/>
    <property type="project" value="EnsemblFungi"/>
</dbReference>
<dbReference type="EMBL" id="HE576756">
    <property type="protein sequence ID" value="CCC70152.1"/>
    <property type="molecule type" value="Genomic_DNA"/>
</dbReference>
<dbReference type="KEGG" id="ncs:NCAS_0E00820"/>
<keyword evidence="5 8" id="KW-0747">Spliceosome</keyword>